<dbReference type="Proteomes" id="UP000032142">
    <property type="component" value="Unassembled WGS sequence"/>
</dbReference>
<organism evidence="1 2">
    <name type="scientific">Gossypium arboreum</name>
    <name type="common">Tree cotton</name>
    <name type="synonym">Gossypium nanking</name>
    <dbReference type="NCBI Taxonomy" id="29729"/>
    <lineage>
        <taxon>Eukaryota</taxon>
        <taxon>Viridiplantae</taxon>
        <taxon>Streptophyta</taxon>
        <taxon>Embryophyta</taxon>
        <taxon>Tracheophyta</taxon>
        <taxon>Spermatophyta</taxon>
        <taxon>Magnoliopsida</taxon>
        <taxon>eudicotyledons</taxon>
        <taxon>Gunneridae</taxon>
        <taxon>Pentapetalae</taxon>
        <taxon>rosids</taxon>
        <taxon>malvids</taxon>
        <taxon>Malvales</taxon>
        <taxon>Malvaceae</taxon>
        <taxon>Malvoideae</taxon>
        <taxon>Gossypium</taxon>
    </lineage>
</organism>
<evidence type="ECO:0000313" key="1">
    <source>
        <dbReference type="EMBL" id="KHG12640.1"/>
    </source>
</evidence>
<proteinExistence type="predicted"/>
<dbReference type="AlphaFoldDB" id="A0A0B0NIE8"/>
<sequence length="19" mass="2324">MCSCVRPRLGCWHRLMIYV</sequence>
<protein>
    <submittedName>
        <fullName evidence="1">Uncharacterized protein</fullName>
    </submittedName>
</protein>
<evidence type="ECO:0000313" key="2">
    <source>
        <dbReference type="Proteomes" id="UP000032142"/>
    </source>
</evidence>
<accession>A0A0B0NIE8</accession>
<reference evidence="2" key="1">
    <citation type="submission" date="2014-09" db="EMBL/GenBank/DDBJ databases">
        <authorList>
            <person name="Mudge J."/>
            <person name="Ramaraj T."/>
            <person name="Lindquist I.E."/>
            <person name="Bharti A.K."/>
            <person name="Sundararajan A."/>
            <person name="Cameron C.T."/>
            <person name="Woodward J.E."/>
            <person name="May G.D."/>
            <person name="Brubaker C."/>
            <person name="Broadhvest J."/>
            <person name="Wilkins T.A."/>
        </authorList>
    </citation>
    <scope>NUCLEOTIDE SEQUENCE</scope>
    <source>
        <strain evidence="2">cv. AKA8401</strain>
    </source>
</reference>
<gene>
    <name evidence="1" type="ORF">F383_19780</name>
</gene>
<keyword evidence="2" id="KW-1185">Reference proteome</keyword>
<name>A0A0B0NIE8_GOSAR</name>
<dbReference type="EMBL" id="KN398026">
    <property type="protein sequence ID" value="KHG12640.1"/>
    <property type="molecule type" value="Genomic_DNA"/>
</dbReference>